<organism evidence="2 3">
    <name type="scientific">Phytophthora fragariae</name>
    <dbReference type="NCBI Taxonomy" id="53985"/>
    <lineage>
        <taxon>Eukaryota</taxon>
        <taxon>Sar</taxon>
        <taxon>Stramenopiles</taxon>
        <taxon>Oomycota</taxon>
        <taxon>Peronosporomycetes</taxon>
        <taxon>Peronosporales</taxon>
        <taxon>Peronosporaceae</taxon>
        <taxon>Phytophthora</taxon>
    </lineage>
</organism>
<evidence type="ECO:0000256" key="1">
    <source>
        <dbReference type="SAM" id="MobiDB-lite"/>
    </source>
</evidence>
<gene>
    <name evidence="2" type="ORF">PF008_g19503</name>
</gene>
<feature type="compositionally biased region" description="Low complexity" evidence="1">
    <location>
        <begin position="61"/>
        <end position="82"/>
    </location>
</feature>
<name>A0A6G0R276_9STRA</name>
<protein>
    <submittedName>
        <fullName evidence="2">Uncharacterized protein</fullName>
    </submittedName>
</protein>
<feature type="region of interest" description="Disordered" evidence="1">
    <location>
        <begin position="1"/>
        <end position="82"/>
    </location>
</feature>
<dbReference type="EMBL" id="QXFY01001574">
    <property type="protein sequence ID" value="KAE9314363.1"/>
    <property type="molecule type" value="Genomic_DNA"/>
</dbReference>
<accession>A0A6G0R276</accession>
<comment type="caution">
    <text evidence="2">The sequence shown here is derived from an EMBL/GenBank/DDBJ whole genome shotgun (WGS) entry which is preliminary data.</text>
</comment>
<evidence type="ECO:0000313" key="3">
    <source>
        <dbReference type="Proteomes" id="UP000486351"/>
    </source>
</evidence>
<proteinExistence type="predicted"/>
<evidence type="ECO:0000313" key="2">
    <source>
        <dbReference type="EMBL" id="KAE9314363.1"/>
    </source>
</evidence>
<dbReference type="AlphaFoldDB" id="A0A6G0R276"/>
<feature type="compositionally biased region" description="Low complexity" evidence="1">
    <location>
        <begin position="24"/>
        <end position="45"/>
    </location>
</feature>
<reference evidence="2 3" key="1">
    <citation type="submission" date="2018-09" db="EMBL/GenBank/DDBJ databases">
        <title>Genomic investigation of the strawberry pathogen Phytophthora fragariae indicates pathogenicity is determined by transcriptional variation in three key races.</title>
        <authorList>
            <person name="Adams T.M."/>
            <person name="Armitage A.D."/>
            <person name="Sobczyk M.K."/>
            <person name="Bates H.J."/>
            <person name="Dunwell J.M."/>
            <person name="Nellist C.F."/>
            <person name="Harrison R.J."/>
        </authorList>
    </citation>
    <scope>NUCLEOTIDE SEQUENCE [LARGE SCALE GENOMIC DNA]</scope>
    <source>
        <strain evidence="2 3">NOV-77</strain>
    </source>
</reference>
<dbReference type="Proteomes" id="UP000486351">
    <property type="component" value="Unassembled WGS sequence"/>
</dbReference>
<sequence length="375" mass="37859">MSDNLAAAKQPSASTSGDGEPSSALQGTPAALATPTQATTTSTSVQGGGSGPDTASTGMGSSTSVPTTSNAPAASSSGSSIVPPGLGSVSTMSSVEGASLSLPAATGTPLAMSGTSASLTPMPAALLQLAAAAGASAAASLTTSTTQTASTVQYTPAVGALTRPMRRVGAGVLPAPSVAQVPASIYDIRRGETLVGMPDGLAHSVPVPHFSEEELTRLHALGSANTELLQAKPLRPVNFSDAHVRLAAEQEMLALVRCYGVESFAARVMNTTRLLQLATQLILALEAQPTTQADSRALISMLRTECAGLVSALTKERDAHAVTDQSLAGERSQSQQQTPTAATLAEADALKSQVNKLRSVAGRHSSENLTYRISS</sequence>